<dbReference type="Proteomes" id="UP000249239">
    <property type="component" value="Unassembled WGS sequence"/>
</dbReference>
<dbReference type="PRINTS" id="PR00507">
    <property type="entry name" value="N12N6MTFRASE"/>
</dbReference>
<reference evidence="3 4" key="1">
    <citation type="submission" date="2018-06" db="EMBL/GenBank/DDBJ databases">
        <title>Genomic Encyclopedia of Archaeal and Bacterial Type Strains, Phase II (KMG-II): from individual species to whole genera.</title>
        <authorList>
            <person name="Goeker M."/>
        </authorList>
    </citation>
    <scope>NUCLEOTIDE SEQUENCE [LARGE SCALE GENOMIC DNA]</scope>
    <source>
        <strain evidence="3 4">DSM 6779</strain>
    </source>
</reference>
<dbReference type="OrthoDB" id="270332at2"/>
<dbReference type="Gene3D" id="3.40.50.150">
    <property type="entry name" value="Vaccinia Virus protein VP39"/>
    <property type="match status" value="1"/>
</dbReference>
<dbReference type="InterPro" id="IPR029063">
    <property type="entry name" value="SAM-dependent_MTases_sf"/>
</dbReference>
<sequence>MFNKDFYPTPEHVLDTMLAEIDLSGRTILEPSAGSGAILDYCAKFAPKELLCCELHPDLSRIAASKGRFIGNDFLRVTSEQISHVDFIIMNPPFSADEKHILHAYEIAPEGCRIISLCNSDTLRKDYSRSRKELLKTISDHGYSQDIGSAFSDADRKTDAEVSIVNLFKPRTSEDTEFEGYFDMNDSEEEDGENGVMRFNEIRDIVNRYVGAVKVFNKVMDANNEITNLIKPINGASRIEFGAFHQKGNYRSEINRDEFKKELQKSAWRTVFNRLNMDKYITSKIREDLNSFIEKQSNVPFTMGNIQRMLHLLIGTHADRMNQVLVQAFERICSFADSNNSAGEGWKTNSGYKVNRRFIHPYICEYDSRWPSDSIKIRYDRGDRMDDIIKALCLLTGESYDDQIPLRNYFEFPIHLRRVSNGKLMGGHQYSFRDRDGYNGAQNTKESLAKRGIEVEIDHTGTTWGEWHDWGFFRVRGYKKGTMHFEFKDEKVWELFNRKVAEIKGWRLPAQTDTKRKGTERAPKKGMVVYG</sequence>
<organism evidence="3 4">
    <name type="scientific">Breznakibacter xylanolyticus</name>
    <dbReference type="NCBI Taxonomy" id="990"/>
    <lineage>
        <taxon>Bacteria</taxon>
        <taxon>Pseudomonadati</taxon>
        <taxon>Bacteroidota</taxon>
        <taxon>Bacteroidia</taxon>
        <taxon>Marinilabiliales</taxon>
        <taxon>Marinilabiliaceae</taxon>
        <taxon>Breznakibacter</taxon>
    </lineage>
</organism>
<feature type="compositionally biased region" description="Basic and acidic residues" evidence="1">
    <location>
        <begin position="513"/>
        <end position="523"/>
    </location>
</feature>
<dbReference type="Pfam" id="PF13708">
    <property type="entry name" value="DUF4942"/>
    <property type="match status" value="2"/>
</dbReference>
<evidence type="ECO:0000256" key="1">
    <source>
        <dbReference type="SAM" id="MobiDB-lite"/>
    </source>
</evidence>
<evidence type="ECO:0000259" key="2">
    <source>
        <dbReference type="Pfam" id="PF13708"/>
    </source>
</evidence>
<accession>A0A2W7P3U8</accession>
<feature type="domain" description="DUF4942" evidence="2">
    <location>
        <begin position="471"/>
        <end position="505"/>
    </location>
</feature>
<evidence type="ECO:0000313" key="3">
    <source>
        <dbReference type="EMBL" id="PZX18082.1"/>
    </source>
</evidence>
<comment type="caution">
    <text evidence="3">The sequence shown here is derived from an EMBL/GenBank/DDBJ whole genome shotgun (WGS) entry which is preliminary data.</text>
</comment>
<dbReference type="InterPro" id="IPR031339">
    <property type="entry name" value="DUF4942"/>
</dbReference>
<gene>
    <name evidence="3" type="ORF">LX69_01119</name>
</gene>
<evidence type="ECO:0000313" key="4">
    <source>
        <dbReference type="Proteomes" id="UP000249239"/>
    </source>
</evidence>
<feature type="domain" description="DUF4942" evidence="2">
    <location>
        <begin position="261"/>
        <end position="400"/>
    </location>
</feature>
<dbReference type="CDD" id="cd02440">
    <property type="entry name" value="AdoMet_MTases"/>
    <property type="match status" value="1"/>
</dbReference>
<dbReference type="EMBL" id="QKZK01000007">
    <property type="protein sequence ID" value="PZX18082.1"/>
    <property type="molecule type" value="Genomic_DNA"/>
</dbReference>
<proteinExistence type="predicted"/>
<dbReference type="SUPFAM" id="SSF53335">
    <property type="entry name" value="S-adenosyl-L-methionine-dependent methyltransferases"/>
    <property type="match status" value="1"/>
</dbReference>
<name>A0A2W7P3U8_9BACT</name>
<dbReference type="AlphaFoldDB" id="A0A2W7P3U8"/>
<keyword evidence="4" id="KW-1185">Reference proteome</keyword>
<protein>
    <submittedName>
        <fullName evidence="3">Uncharacterized protein DUF4942</fullName>
    </submittedName>
</protein>
<feature type="region of interest" description="Disordered" evidence="1">
    <location>
        <begin position="512"/>
        <end position="531"/>
    </location>
</feature>
<dbReference type="RefSeq" id="WP_146260646.1">
    <property type="nucleotide sequence ID" value="NZ_QKZK01000007.1"/>
</dbReference>